<evidence type="ECO:0000313" key="3">
    <source>
        <dbReference type="Proteomes" id="UP001516023"/>
    </source>
</evidence>
<protein>
    <submittedName>
        <fullName evidence="2">Uncharacterized protein</fullName>
    </submittedName>
</protein>
<evidence type="ECO:0000256" key="1">
    <source>
        <dbReference type="SAM" id="MobiDB-lite"/>
    </source>
</evidence>
<dbReference type="Proteomes" id="UP001516023">
    <property type="component" value="Unassembled WGS sequence"/>
</dbReference>
<proteinExistence type="predicted"/>
<sequence>MTTKRALTSHGTSPTNCPRPQTQMNQKPISLGELLSRQRPMTQGTRSMRLNNGRGWMIGGHRVNSIAMTGNRTAVEVLRVSDVA</sequence>
<reference evidence="2 3" key="1">
    <citation type="journal article" date="2020" name="G3 (Bethesda)">
        <title>Improved Reference Genome for Cyclotella cryptica CCMP332, a Model for Cell Wall Morphogenesis, Salinity Adaptation, and Lipid Production in Diatoms (Bacillariophyta).</title>
        <authorList>
            <person name="Roberts W.R."/>
            <person name="Downey K.M."/>
            <person name="Ruck E.C."/>
            <person name="Traller J.C."/>
            <person name="Alverson A.J."/>
        </authorList>
    </citation>
    <scope>NUCLEOTIDE SEQUENCE [LARGE SCALE GENOMIC DNA]</scope>
    <source>
        <strain evidence="2 3">CCMP332</strain>
    </source>
</reference>
<evidence type="ECO:0000313" key="2">
    <source>
        <dbReference type="EMBL" id="KAL3802953.1"/>
    </source>
</evidence>
<feature type="region of interest" description="Disordered" evidence="1">
    <location>
        <begin position="1"/>
        <end position="27"/>
    </location>
</feature>
<comment type="caution">
    <text evidence="2">The sequence shown here is derived from an EMBL/GenBank/DDBJ whole genome shotgun (WGS) entry which is preliminary data.</text>
</comment>
<keyword evidence="3" id="KW-1185">Reference proteome</keyword>
<organism evidence="2 3">
    <name type="scientific">Cyclotella cryptica</name>
    <dbReference type="NCBI Taxonomy" id="29204"/>
    <lineage>
        <taxon>Eukaryota</taxon>
        <taxon>Sar</taxon>
        <taxon>Stramenopiles</taxon>
        <taxon>Ochrophyta</taxon>
        <taxon>Bacillariophyta</taxon>
        <taxon>Coscinodiscophyceae</taxon>
        <taxon>Thalassiosirophycidae</taxon>
        <taxon>Stephanodiscales</taxon>
        <taxon>Stephanodiscaceae</taxon>
        <taxon>Cyclotella</taxon>
    </lineage>
</organism>
<dbReference type="EMBL" id="JABMIG020000016">
    <property type="protein sequence ID" value="KAL3802953.1"/>
    <property type="molecule type" value="Genomic_DNA"/>
</dbReference>
<accession>A0ABD3QR97</accession>
<name>A0ABD3QR97_9STRA</name>
<gene>
    <name evidence="2" type="ORF">HJC23_011576</name>
</gene>
<dbReference type="AlphaFoldDB" id="A0ABD3QR97"/>